<protein>
    <submittedName>
        <fullName evidence="2">Uncharacterized protein</fullName>
    </submittedName>
</protein>
<proteinExistence type="predicted"/>
<evidence type="ECO:0000313" key="3">
    <source>
        <dbReference type="Proteomes" id="UP000073492"/>
    </source>
</evidence>
<keyword evidence="1" id="KW-0732">Signal</keyword>
<name>A0A139HZF9_9PEZI</name>
<sequence>MQFKAIIIALAAVGSAVASPLDLGAQAPSAQEIMDQASAFAKAQCGKIPDAAMIKAAQGLKTTYSTYAYCQPQYNSFPCADSCDNGPQPWGYWDYFNAYCYQQYPTQYEVWNNWCFNPTIQVNTCSGLLGCLLQL</sequence>
<accession>A0A139HZF9</accession>
<organism evidence="2 3">
    <name type="scientific">Pseudocercospora musae</name>
    <dbReference type="NCBI Taxonomy" id="113226"/>
    <lineage>
        <taxon>Eukaryota</taxon>
        <taxon>Fungi</taxon>
        <taxon>Dikarya</taxon>
        <taxon>Ascomycota</taxon>
        <taxon>Pezizomycotina</taxon>
        <taxon>Dothideomycetes</taxon>
        <taxon>Dothideomycetidae</taxon>
        <taxon>Mycosphaerellales</taxon>
        <taxon>Mycosphaerellaceae</taxon>
        <taxon>Pseudocercospora</taxon>
    </lineage>
</organism>
<comment type="caution">
    <text evidence="2">The sequence shown here is derived from an EMBL/GenBank/DDBJ whole genome shotgun (WGS) entry which is preliminary data.</text>
</comment>
<evidence type="ECO:0000313" key="2">
    <source>
        <dbReference type="EMBL" id="KXT07856.1"/>
    </source>
</evidence>
<feature type="signal peptide" evidence="1">
    <location>
        <begin position="1"/>
        <end position="18"/>
    </location>
</feature>
<dbReference type="EMBL" id="LFZO01000521">
    <property type="protein sequence ID" value="KXT07856.1"/>
    <property type="molecule type" value="Genomic_DNA"/>
</dbReference>
<dbReference type="AlphaFoldDB" id="A0A139HZF9"/>
<keyword evidence="3" id="KW-1185">Reference proteome</keyword>
<evidence type="ECO:0000256" key="1">
    <source>
        <dbReference type="SAM" id="SignalP"/>
    </source>
</evidence>
<feature type="chain" id="PRO_5007297038" evidence="1">
    <location>
        <begin position="19"/>
        <end position="135"/>
    </location>
</feature>
<gene>
    <name evidence="2" type="ORF">AC579_1208</name>
</gene>
<dbReference type="Proteomes" id="UP000073492">
    <property type="component" value="Unassembled WGS sequence"/>
</dbReference>
<reference evidence="2 3" key="1">
    <citation type="submission" date="2015-07" db="EMBL/GenBank/DDBJ databases">
        <title>Comparative genomics of the Sigatoka disease complex on banana suggests a link between parallel evolutionary changes in Pseudocercospora fijiensis and Pseudocercospora eumusae and increased virulence on the banana host.</title>
        <authorList>
            <person name="Chang T.-C."/>
            <person name="Salvucci A."/>
            <person name="Crous P.W."/>
            <person name="Stergiopoulos I."/>
        </authorList>
    </citation>
    <scope>NUCLEOTIDE SEQUENCE [LARGE SCALE GENOMIC DNA]</scope>
    <source>
        <strain evidence="2 3">CBS 116634</strain>
    </source>
</reference>
<dbReference type="OrthoDB" id="3645124at2759"/>